<evidence type="ECO:0000259" key="23">
    <source>
        <dbReference type="SMART" id="SM00831"/>
    </source>
</evidence>
<dbReference type="FunFam" id="1.20.1110.10:FF:000015">
    <property type="entry name" value="Sodium ion P-type ATPase"/>
    <property type="match status" value="1"/>
</dbReference>
<dbReference type="GO" id="GO:0016887">
    <property type="term" value="F:ATP hydrolysis activity"/>
    <property type="evidence" value="ECO:0007669"/>
    <property type="project" value="InterPro"/>
</dbReference>
<name>A0A8J8WFZ7_9EURO</name>
<dbReference type="InterPro" id="IPR059000">
    <property type="entry name" value="ATPase_P-type_domA"/>
</dbReference>
<keyword evidence="8" id="KW-0547">Nucleotide-binding</keyword>
<dbReference type="FunFam" id="2.70.150.10:FF:000016">
    <property type="entry name" value="Calcium-transporting P-type ATPase putative"/>
    <property type="match status" value="1"/>
</dbReference>
<evidence type="ECO:0000313" key="24">
    <source>
        <dbReference type="EMBL" id="KAF7713750.1"/>
    </source>
</evidence>
<keyword evidence="14" id="KW-0915">Sodium</keyword>
<feature type="transmembrane region" description="Helical" evidence="22">
    <location>
        <begin position="799"/>
        <end position="820"/>
    </location>
</feature>
<evidence type="ECO:0000256" key="4">
    <source>
        <dbReference type="ARBA" id="ARBA00022475"/>
    </source>
</evidence>
<dbReference type="GO" id="GO:0046872">
    <property type="term" value="F:metal ion binding"/>
    <property type="evidence" value="ECO:0007669"/>
    <property type="project" value="UniProtKB-KW"/>
</dbReference>
<dbReference type="NCBIfam" id="TIGR01523">
    <property type="entry name" value="ATPase-IID_K-Na"/>
    <property type="match status" value="1"/>
</dbReference>
<dbReference type="SUPFAM" id="SSF81660">
    <property type="entry name" value="Metal cation-transporting ATPase, ATP-binding domain N"/>
    <property type="match status" value="1"/>
</dbReference>
<dbReference type="FunFam" id="3.40.50.1000:FF:000047">
    <property type="entry name" value="Sodium P-type ATPase"/>
    <property type="match status" value="1"/>
</dbReference>
<reference evidence="24" key="1">
    <citation type="journal article" date="2020" name="Front. Microbiol.">
        <title>Gene regulatory networks of Penicillium echinulatum 2HH and Penicillium oxalicum 114-2 inferred by a computational biology approach.</title>
        <authorList>
            <person name="Lenz A.R."/>
            <person name="Galan-Vasquez E."/>
            <person name="Balbinot E."/>
            <person name="De Abreu F.P."/>
            <person name="De Oliveira N.S."/>
            <person name="Da Rosa L.O."/>
            <person name="De Avila E Silva S."/>
            <person name="Camassola M."/>
            <person name="Dillon A.J.P."/>
            <person name="Perez-Rueda E."/>
        </authorList>
    </citation>
    <scope>NUCLEOTIDE SEQUENCE</scope>
    <source>
        <strain evidence="24">S1M29</strain>
    </source>
</reference>
<dbReference type="InterPro" id="IPR023299">
    <property type="entry name" value="ATPase_P-typ_cyto_dom_N"/>
</dbReference>
<dbReference type="Gene3D" id="3.40.50.1000">
    <property type="entry name" value="HAD superfamily/HAD-like"/>
    <property type="match status" value="1"/>
</dbReference>
<comment type="subcellular location">
    <subcellularLocation>
        <location evidence="2">Cell membrane</location>
        <topology evidence="2">Multi-pass membrane protein</topology>
    </subcellularLocation>
</comment>
<dbReference type="SMART" id="SM00831">
    <property type="entry name" value="Cation_ATPase_N"/>
    <property type="match status" value="1"/>
</dbReference>
<dbReference type="SUPFAM" id="SSF81665">
    <property type="entry name" value="Calcium ATPase, transmembrane domain M"/>
    <property type="match status" value="1"/>
</dbReference>
<feature type="transmembrane region" description="Helical" evidence="22">
    <location>
        <begin position="125"/>
        <end position="145"/>
    </location>
</feature>
<evidence type="ECO:0000256" key="17">
    <source>
        <dbReference type="ARBA" id="ARBA00023201"/>
    </source>
</evidence>
<dbReference type="AlphaFoldDB" id="A0A8J8WFZ7"/>
<protein>
    <recommendedName>
        <fullName evidence="19">P-type Na(+) transporter</fullName>
        <ecNumber evidence="19">7.2.2.3</ecNumber>
    </recommendedName>
</protein>
<dbReference type="SUPFAM" id="SSF56784">
    <property type="entry name" value="HAD-like"/>
    <property type="match status" value="1"/>
</dbReference>
<dbReference type="Gene3D" id="2.70.150.10">
    <property type="entry name" value="Calcium-transporting ATPase, cytoplasmic transduction domain A"/>
    <property type="match status" value="1"/>
</dbReference>
<organism evidence="24 25">
    <name type="scientific">Penicillium ucsense</name>
    <dbReference type="NCBI Taxonomy" id="2839758"/>
    <lineage>
        <taxon>Eukaryota</taxon>
        <taxon>Fungi</taxon>
        <taxon>Dikarya</taxon>
        <taxon>Ascomycota</taxon>
        <taxon>Pezizomycotina</taxon>
        <taxon>Eurotiomycetes</taxon>
        <taxon>Eurotiomycetidae</taxon>
        <taxon>Eurotiales</taxon>
        <taxon>Aspergillaceae</taxon>
        <taxon>Penicillium</taxon>
    </lineage>
</organism>
<keyword evidence="10" id="KW-0460">Magnesium</keyword>
<dbReference type="Pfam" id="PF00689">
    <property type="entry name" value="Cation_ATPase_C"/>
    <property type="match status" value="1"/>
</dbReference>
<dbReference type="NCBIfam" id="TIGR01494">
    <property type="entry name" value="ATPase_P-type"/>
    <property type="match status" value="3"/>
</dbReference>
<dbReference type="FunFam" id="3.40.50.1000:FF:000001">
    <property type="entry name" value="Phospholipid-transporting ATPase IC"/>
    <property type="match status" value="1"/>
</dbReference>
<evidence type="ECO:0000256" key="12">
    <source>
        <dbReference type="ARBA" id="ARBA00022967"/>
    </source>
</evidence>
<keyword evidence="17" id="KW-0739">Sodium transport</keyword>
<dbReference type="InterPro" id="IPR023298">
    <property type="entry name" value="ATPase_P-typ_TM_dom_sf"/>
</dbReference>
<dbReference type="InterPro" id="IPR006068">
    <property type="entry name" value="ATPase_P-typ_cation-transptr_C"/>
</dbReference>
<dbReference type="SFLD" id="SFLDG00002">
    <property type="entry name" value="C1.7:_P-type_atpase_like"/>
    <property type="match status" value="1"/>
</dbReference>
<keyword evidence="16 22" id="KW-0472">Membrane</keyword>
<feature type="transmembrane region" description="Helical" evidence="22">
    <location>
        <begin position="151"/>
        <end position="170"/>
    </location>
</feature>
<comment type="catalytic activity">
    <reaction evidence="20">
        <text>K(+)(in) + ATP + H2O = K(+)(out) + ADP + phosphate + H(+)</text>
        <dbReference type="Rhea" id="RHEA:75815"/>
        <dbReference type="ChEBI" id="CHEBI:15377"/>
        <dbReference type="ChEBI" id="CHEBI:15378"/>
        <dbReference type="ChEBI" id="CHEBI:29103"/>
        <dbReference type="ChEBI" id="CHEBI:30616"/>
        <dbReference type="ChEBI" id="CHEBI:43474"/>
        <dbReference type="ChEBI" id="CHEBI:456216"/>
    </reaction>
</comment>
<comment type="cofactor">
    <cofactor evidence="1">
        <name>Mg(2+)</name>
        <dbReference type="ChEBI" id="CHEBI:18420"/>
    </cofactor>
</comment>
<dbReference type="InterPro" id="IPR006414">
    <property type="entry name" value="P-type_ATPase_IID"/>
</dbReference>
<keyword evidence="7" id="KW-0479">Metal-binding</keyword>
<evidence type="ECO:0000256" key="15">
    <source>
        <dbReference type="ARBA" id="ARBA00023065"/>
    </source>
</evidence>
<feature type="transmembrane region" description="Helical" evidence="22">
    <location>
        <begin position="1007"/>
        <end position="1026"/>
    </location>
</feature>
<evidence type="ECO:0000256" key="18">
    <source>
        <dbReference type="ARBA" id="ARBA00035017"/>
    </source>
</evidence>
<feature type="transmembrane region" description="Helical" evidence="22">
    <location>
        <begin position="340"/>
        <end position="361"/>
    </location>
</feature>
<dbReference type="Pfam" id="PF00690">
    <property type="entry name" value="Cation_ATPase_N"/>
    <property type="match status" value="1"/>
</dbReference>
<dbReference type="Proteomes" id="UP000631181">
    <property type="component" value="Unassembled WGS sequence"/>
</dbReference>
<evidence type="ECO:0000313" key="25">
    <source>
        <dbReference type="Proteomes" id="UP000631181"/>
    </source>
</evidence>
<keyword evidence="5" id="KW-0633">Potassium transport</keyword>
<dbReference type="InterPro" id="IPR044492">
    <property type="entry name" value="P_typ_ATPase_HD_dom"/>
</dbReference>
<keyword evidence="15" id="KW-0406">Ion transport</keyword>
<accession>A0A8J8WFZ7</accession>
<dbReference type="Gene3D" id="3.40.1110.10">
    <property type="entry name" value="Calcium-transporting ATPase, cytoplasmic domain N"/>
    <property type="match status" value="1"/>
</dbReference>
<evidence type="ECO:0000256" key="3">
    <source>
        <dbReference type="ARBA" id="ARBA00022448"/>
    </source>
</evidence>
<dbReference type="PRINTS" id="PR00120">
    <property type="entry name" value="HATPASE"/>
</dbReference>
<evidence type="ECO:0000256" key="20">
    <source>
        <dbReference type="ARBA" id="ARBA00048599"/>
    </source>
</evidence>
<keyword evidence="12" id="KW-1278">Translocase</keyword>
<dbReference type="Pfam" id="PF08282">
    <property type="entry name" value="Hydrolase_3"/>
    <property type="match status" value="1"/>
</dbReference>
<keyword evidence="6 22" id="KW-0812">Transmembrane</keyword>
<evidence type="ECO:0000256" key="2">
    <source>
        <dbReference type="ARBA" id="ARBA00004651"/>
    </source>
</evidence>
<evidence type="ECO:0000256" key="13">
    <source>
        <dbReference type="ARBA" id="ARBA00022989"/>
    </source>
</evidence>
<keyword evidence="11" id="KW-0630">Potassium</keyword>
<sequence>MGIDTLPDVEESAEPSICALKEPHSIQRDHSKGPLDFRTSYEKEVVLPATGDNVPADGDLTATLDHRHSSSDTVVQSHLLEPTVVADILQTSLSNGLSTVEARERLQRNGPNAMQEIKGVSVWGILLRQVSNSLTIVLLITMALSFGIDDYIEGGVITAVILLNIIVGFFQDYRAEQTILSLQCLSAPVCKAIRDGQISPVKAESLVVGDVVQLAVGDIVPADLRLFEGMNASMDEALLTGESLPVLKTPYETLLRADIPIGDRTNMAYSGCSMSQGRATGVVVATGMNTEVGKIAQLLQANDTVDDKSRVAYFWRGVKLSAMNILGLVGTPLQVKLSKFALLLFALAILLAIIVFSVNLWDVQGEVLIYGICVAVAVIPESLIAVLTITISVGTKAMARGNVIVRKLQCLEAVGGVTNICSDKTGTLTQGKMVARSAWIPDAGALTISQTTDPFDPTSGVVQLDTINWSSGYAADQHPALHTFLSAISLCNLSTIHHDNGVWSAIGEPTEIALHVLAMRFEFGKNQVITKRGLELHTEYPFDSAIKKMTVVYKNPAEQVNEIFTKGAPEVVIPLLSISEDQQRVIQETAERMAGDGLRVLCIAYKKAQFQDEQRISSRSAAESELEFGGLVGLYDPPRNETAAAVRKCQMAGITVHMLTGDHIKTATAIASEVGILDRVTAHGKSKHLVMTAEEFDKMSDQEIDQTEELPLVIARCSPATKVRMVEAMHRRQAFCVMTGDGVNDSPALKRADVGIAMGKNGSDVAKEAADMVLTDDNFSSIVKAVEEGRRLFDNIQKFLLHLLVSNIAQVVLLLIALAFKDTGGDSVFPLSPLEILWANLVTSSFLAVGLGLEESQPDIMYRPPHDLRVGVFTTELIVDKMVYGTFMGTLCLVSFVCVIYAVGSGTSDLGNGCNEGYNSTCDAVFRARATTYATLTFLLLVTAWEVKHFSRSLFNMDPVRFPNRFSIFPTVWQNRFLFWAVMAGFVTAFPVIYLPVVNELVFKHHAINWEWGIVFGCTATYLVCVESWKAIKRAFGIGSGKTAVMTFADAEDRAGLNTLSPLSMSANASVELK</sequence>
<evidence type="ECO:0000256" key="14">
    <source>
        <dbReference type="ARBA" id="ARBA00023053"/>
    </source>
</evidence>
<feature type="transmembrane region" description="Helical" evidence="22">
    <location>
        <begin position="883"/>
        <end position="904"/>
    </location>
</feature>
<feature type="transmembrane region" description="Helical" evidence="22">
    <location>
        <begin position="367"/>
        <end position="391"/>
    </location>
</feature>
<dbReference type="InterPro" id="IPR004014">
    <property type="entry name" value="ATPase_P-typ_cation-transptr_N"/>
</dbReference>
<evidence type="ECO:0000256" key="11">
    <source>
        <dbReference type="ARBA" id="ARBA00022958"/>
    </source>
</evidence>
<evidence type="ECO:0000256" key="10">
    <source>
        <dbReference type="ARBA" id="ARBA00022842"/>
    </source>
</evidence>
<keyword evidence="13 22" id="KW-1133">Transmembrane helix</keyword>
<feature type="transmembrane region" description="Helical" evidence="22">
    <location>
        <begin position="924"/>
        <end position="947"/>
    </location>
</feature>
<dbReference type="EMBL" id="WIWV01000107">
    <property type="protein sequence ID" value="KAF7713750.1"/>
    <property type="molecule type" value="Genomic_DNA"/>
</dbReference>
<evidence type="ECO:0000256" key="7">
    <source>
        <dbReference type="ARBA" id="ARBA00022723"/>
    </source>
</evidence>
<evidence type="ECO:0000256" key="21">
    <source>
        <dbReference type="ARBA" id="ARBA00049499"/>
    </source>
</evidence>
<dbReference type="SFLD" id="SFLDS00003">
    <property type="entry name" value="Haloacid_Dehalogenase"/>
    <property type="match status" value="1"/>
</dbReference>
<keyword evidence="25" id="KW-1185">Reference proteome</keyword>
<dbReference type="PANTHER" id="PTHR42861">
    <property type="entry name" value="CALCIUM-TRANSPORTING ATPASE"/>
    <property type="match status" value="1"/>
</dbReference>
<comment type="caution">
    <text evidence="24">The sequence shown here is derived from an EMBL/GenBank/DDBJ whole genome shotgun (WGS) entry which is preliminary data.</text>
</comment>
<dbReference type="SUPFAM" id="SSF81653">
    <property type="entry name" value="Calcium ATPase, transduction domain A"/>
    <property type="match status" value="1"/>
</dbReference>
<evidence type="ECO:0000256" key="16">
    <source>
        <dbReference type="ARBA" id="ARBA00023136"/>
    </source>
</evidence>
<proteinExistence type="inferred from homology"/>
<dbReference type="Pfam" id="PF00122">
    <property type="entry name" value="E1-E2_ATPase"/>
    <property type="match status" value="1"/>
</dbReference>
<keyword evidence="4" id="KW-1003">Cell membrane</keyword>
<dbReference type="InterPro" id="IPR023214">
    <property type="entry name" value="HAD_sf"/>
</dbReference>
<dbReference type="GO" id="GO:0006813">
    <property type="term" value="P:potassium ion transport"/>
    <property type="evidence" value="ECO:0007669"/>
    <property type="project" value="UniProtKB-KW"/>
</dbReference>
<evidence type="ECO:0000256" key="9">
    <source>
        <dbReference type="ARBA" id="ARBA00022840"/>
    </source>
</evidence>
<dbReference type="InterPro" id="IPR018303">
    <property type="entry name" value="ATPase_P-typ_P_site"/>
</dbReference>
<dbReference type="PROSITE" id="PS00154">
    <property type="entry name" value="ATPASE_E1_E2"/>
    <property type="match status" value="1"/>
</dbReference>
<evidence type="ECO:0000256" key="5">
    <source>
        <dbReference type="ARBA" id="ARBA00022538"/>
    </source>
</evidence>
<evidence type="ECO:0000256" key="8">
    <source>
        <dbReference type="ARBA" id="ARBA00022741"/>
    </source>
</evidence>
<comment type="similarity">
    <text evidence="18">Belongs to the cation transport ATPase (P-type) (TC 3.A.3) family. Type IID subfamily.</text>
</comment>
<dbReference type="SFLD" id="SFLDF00027">
    <property type="entry name" value="p-type_atpase"/>
    <property type="match status" value="1"/>
</dbReference>
<dbReference type="GO" id="GO:0005886">
    <property type="term" value="C:plasma membrane"/>
    <property type="evidence" value="ECO:0007669"/>
    <property type="project" value="UniProtKB-SubCell"/>
</dbReference>
<dbReference type="EC" id="7.2.2.3" evidence="19"/>
<dbReference type="GO" id="GO:0005524">
    <property type="term" value="F:ATP binding"/>
    <property type="evidence" value="ECO:0007669"/>
    <property type="project" value="UniProtKB-KW"/>
</dbReference>
<dbReference type="Pfam" id="PF13246">
    <property type="entry name" value="Cation_ATPase"/>
    <property type="match status" value="1"/>
</dbReference>
<evidence type="ECO:0000256" key="22">
    <source>
        <dbReference type="SAM" id="Phobius"/>
    </source>
</evidence>
<dbReference type="Gene3D" id="1.20.1110.10">
    <property type="entry name" value="Calcium-transporting ATPase, transmembrane domain"/>
    <property type="match status" value="1"/>
</dbReference>
<feature type="transmembrane region" description="Helical" evidence="22">
    <location>
        <begin position="836"/>
        <end position="853"/>
    </location>
</feature>
<dbReference type="InterPro" id="IPR036412">
    <property type="entry name" value="HAD-like_sf"/>
</dbReference>
<evidence type="ECO:0000256" key="6">
    <source>
        <dbReference type="ARBA" id="ARBA00022692"/>
    </source>
</evidence>
<gene>
    <name evidence="24" type="ORF">PECM_000616</name>
</gene>
<keyword evidence="3" id="KW-0813">Transport</keyword>
<dbReference type="GO" id="GO:0008554">
    <property type="term" value="F:P-type sodium transporter activity"/>
    <property type="evidence" value="ECO:0007669"/>
    <property type="project" value="UniProtKB-EC"/>
</dbReference>
<dbReference type="InterPro" id="IPR008250">
    <property type="entry name" value="ATPase_P-typ_transduc_dom_A_sf"/>
</dbReference>
<dbReference type="OrthoDB" id="3352408at2759"/>
<feature type="transmembrane region" description="Helical" evidence="22">
    <location>
        <begin position="977"/>
        <end position="995"/>
    </location>
</feature>
<feature type="domain" description="Cation-transporting P-type ATPase N-terminal" evidence="23">
    <location>
        <begin position="76"/>
        <end position="150"/>
    </location>
</feature>
<keyword evidence="9" id="KW-0067">ATP-binding</keyword>
<comment type="catalytic activity">
    <reaction evidence="21">
        <text>Na(+)(in) + ATP + H2O = Na(+)(out) + ADP + phosphate + H(+)</text>
        <dbReference type="Rhea" id="RHEA:14633"/>
        <dbReference type="ChEBI" id="CHEBI:15377"/>
        <dbReference type="ChEBI" id="CHEBI:15378"/>
        <dbReference type="ChEBI" id="CHEBI:29101"/>
        <dbReference type="ChEBI" id="CHEBI:30616"/>
        <dbReference type="ChEBI" id="CHEBI:43474"/>
        <dbReference type="ChEBI" id="CHEBI:456216"/>
        <dbReference type="EC" id="7.2.2.3"/>
    </reaction>
    <physiologicalReaction direction="left-to-right" evidence="21">
        <dbReference type="Rhea" id="RHEA:14634"/>
    </physiologicalReaction>
</comment>
<evidence type="ECO:0000256" key="19">
    <source>
        <dbReference type="ARBA" id="ARBA00035029"/>
    </source>
</evidence>
<dbReference type="InterPro" id="IPR001757">
    <property type="entry name" value="P_typ_ATPase"/>
</dbReference>
<dbReference type="PRINTS" id="PR00119">
    <property type="entry name" value="CATATPASE"/>
</dbReference>
<evidence type="ECO:0000256" key="1">
    <source>
        <dbReference type="ARBA" id="ARBA00001946"/>
    </source>
</evidence>